<evidence type="ECO:0000259" key="1">
    <source>
        <dbReference type="Pfam" id="PF03435"/>
    </source>
</evidence>
<dbReference type="InterPro" id="IPR036291">
    <property type="entry name" value="NAD(P)-bd_dom_sf"/>
</dbReference>
<reference evidence="2 3" key="1">
    <citation type="submission" date="2018-10" db="EMBL/GenBank/DDBJ databases">
        <title>Natrarchaeobius chitinivorans gen. nov., sp. nov., and Natrarchaeobius haloalkaliphilus sp. nov., alkaliphilic, chitin-utilizing haloarchaea from hypersaline alkaline lakes.</title>
        <authorList>
            <person name="Sorokin D.Y."/>
            <person name="Elcheninov A.G."/>
            <person name="Kostrikina N.A."/>
            <person name="Bale N.J."/>
            <person name="Sinninghe Damste J.S."/>
            <person name="Khijniak T.V."/>
            <person name="Kublanov I.V."/>
            <person name="Toshchakov S.V."/>
        </authorList>
    </citation>
    <scope>NUCLEOTIDE SEQUENCE [LARGE SCALE GENOMIC DNA]</scope>
    <source>
        <strain evidence="2 3">AArcht7</strain>
    </source>
</reference>
<organism evidence="2 3">
    <name type="scientific">Natrarchaeobius chitinivorans</name>
    <dbReference type="NCBI Taxonomy" id="1679083"/>
    <lineage>
        <taxon>Archaea</taxon>
        <taxon>Methanobacteriati</taxon>
        <taxon>Methanobacteriota</taxon>
        <taxon>Stenosarchaea group</taxon>
        <taxon>Halobacteria</taxon>
        <taxon>Halobacteriales</taxon>
        <taxon>Natrialbaceae</taxon>
        <taxon>Natrarchaeobius</taxon>
    </lineage>
</organism>
<proteinExistence type="predicted"/>
<dbReference type="Proteomes" id="UP000281431">
    <property type="component" value="Unassembled WGS sequence"/>
</dbReference>
<protein>
    <submittedName>
        <fullName evidence="2">Saccharopine dehydrogenase</fullName>
    </submittedName>
</protein>
<dbReference type="EMBL" id="REFZ01000001">
    <property type="protein sequence ID" value="RQH03252.1"/>
    <property type="molecule type" value="Genomic_DNA"/>
</dbReference>
<dbReference type="PANTHER" id="PTHR43781:SF1">
    <property type="entry name" value="SACCHAROPINE DEHYDROGENASE"/>
    <property type="match status" value="1"/>
</dbReference>
<evidence type="ECO:0000313" key="3">
    <source>
        <dbReference type="Proteomes" id="UP000281431"/>
    </source>
</evidence>
<feature type="domain" description="Saccharopine dehydrogenase NADP binding" evidence="1">
    <location>
        <begin position="5"/>
        <end position="121"/>
    </location>
</feature>
<evidence type="ECO:0000313" key="2">
    <source>
        <dbReference type="EMBL" id="RQH03252.1"/>
    </source>
</evidence>
<dbReference type="SUPFAM" id="SSF51735">
    <property type="entry name" value="NAD(P)-binding Rossmann-fold domains"/>
    <property type="match status" value="1"/>
</dbReference>
<dbReference type="Gene3D" id="3.40.50.720">
    <property type="entry name" value="NAD(P)-binding Rossmann-like Domain"/>
    <property type="match status" value="1"/>
</dbReference>
<dbReference type="InterPro" id="IPR005097">
    <property type="entry name" value="Sacchrp_dh_NADP-bd"/>
</dbReference>
<keyword evidence="3" id="KW-1185">Reference proteome</keyword>
<dbReference type="OrthoDB" id="194971at2157"/>
<name>A0A3N6N2Y8_NATCH</name>
<comment type="caution">
    <text evidence="2">The sequence shown here is derived from an EMBL/GenBank/DDBJ whole genome shotgun (WGS) entry which is preliminary data.</text>
</comment>
<dbReference type="PANTHER" id="PTHR43781">
    <property type="entry name" value="SACCHAROPINE DEHYDROGENASE"/>
    <property type="match status" value="1"/>
</dbReference>
<gene>
    <name evidence="2" type="ORF">EA472_01310</name>
</gene>
<accession>A0A3N6N2Y8</accession>
<dbReference type="AlphaFoldDB" id="A0A3N6N2Y8"/>
<sequence>MDSLLVYGSYGYTGRLIVSEAVSRGGSPVVAGRNGESVRRQAGALGLDSRTFDLESADLVDSLAEFDAVLNCAGPFVETAVPMVEACLEVEVDYLDVTGEFPVFQRLTGYDEAARDAGITLLPGVGFDVVPTDCLAAFLHEQLPSADRLVLAVSGSGTPSSGTARSLLEIAGDGGVVRRNGRLVEVPAAFRSREIDFGDGPEHAVTIPLGDVVTAAESTGIGSIEVYAAMPPWAARAMSAVDSLGRLLEASPVERAVSRLIDAVLDGPDDRERRESSIDVWGEVSESESDGRRVRATMRTPNPYALTAETAAVAAQRVVDRRSRDDRVPPGFQTPATAFGSEFALEFGGVERTVLETPDD</sequence>
<dbReference type="Pfam" id="PF03435">
    <property type="entry name" value="Sacchrp_dh_NADP"/>
    <property type="match status" value="1"/>
</dbReference>